<dbReference type="Proteomes" id="UP000035929">
    <property type="component" value="Unassembled WGS sequence"/>
</dbReference>
<dbReference type="AlphaFoldDB" id="A0A0J6S372"/>
<evidence type="ECO:0000259" key="2">
    <source>
        <dbReference type="Pfam" id="PF00884"/>
    </source>
</evidence>
<proteinExistence type="predicted"/>
<dbReference type="Gene3D" id="3.40.720.10">
    <property type="entry name" value="Alkaline Phosphatase, subunit A"/>
    <property type="match status" value="1"/>
</dbReference>
<reference evidence="3 4" key="1">
    <citation type="submission" date="2015-03" db="EMBL/GenBank/DDBJ databases">
        <title>Genome sequencing of Methylobacterium aquaticum DSM16371 type strain.</title>
        <authorList>
            <person name="Chaudhry V."/>
            <person name="Patil P.B."/>
        </authorList>
    </citation>
    <scope>NUCLEOTIDE SEQUENCE [LARGE SCALE GENOMIC DNA]</scope>
    <source>
        <strain evidence="3 4">DSM 16371</strain>
    </source>
</reference>
<organism evidence="3 4">
    <name type="scientific">Methylobacterium aquaticum</name>
    <dbReference type="NCBI Taxonomy" id="270351"/>
    <lineage>
        <taxon>Bacteria</taxon>
        <taxon>Pseudomonadati</taxon>
        <taxon>Pseudomonadota</taxon>
        <taxon>Alphaproteobacteria</taxon>
        <taxon>Hyphomicrobiales</taxon>
        <taxon>Methylobacteriaceae</taxon>
        <taxon>Methylobacterium</taxon>
    </lineage>
</organism>
<sequence length="466" mass="49489">MHQHHSSAVLTVVARFVRRVPASLVPDRPCLLLLVGGLVLPNALALALDTVAGVPPRTSAIALYAAVALLGGLLPGYALALLGLLALAFDLVFAIGRMFFLDPDALLHLITIDVLKNLLSTPAYAASALAVVGLLLAYLTFLVRAGPAMRQGSRPVFAAAVAALLIGDGLVNGSSAYDFGALASTGRSFESGSSLSGFDTLPNQPRPARRVVMVVVESLGVLRDDGQRAILTAPFDDPALRRLYTVTTGTSAFFGATASGEVRELCGTYRSHREVFVTEDPTCLPERFAARAYRTVSVHGYHAGFYDRVHWYPLAGFQTSLFGETLGSRFARTCGGPFPGPCDTDLAEAVGAELAKAGPSFVYWLTLNSHVPVPQGSATPRQDCGHKRSRFADPEVCAMVEIWQDLFTAVSRLALAYPGTEILLVGDHAPPLWRRAARTAFVPGRVMWVRLAPHPVVPAGLAAAGP</sequence>
<feature type="domain" description="Sulfatase N-terminal" evidence="2">
    <location>
        <begin position="240"/>
        <end position="377"/>
    </location>
</feature>
<keyword evidence="1" id="KW-0472">Membrane</keyword>
<evidence type="ECO:0000313" key="3">
    <source>
        <dbReference type="EMBL" id="KMO28017.1"/>
    </source>
</evidence>
<feature type="transmembrane region" description="Helical" evidence="1">
    <location>
        <begin position="123"/>
        <end position="143"/>
    </location>
</feature>
<evidence type="ECO:0000313" key="4">
    <source>
        <dbReference type="Proteomes" id="UP000035929"/>
    </source>
</evidence>
<comment type="caution">
    <text evidence="3">The sequence shown here is derived from an EMBL/GenBank/DDBJ whole genome shotgun (WGS) entry which is preliminary data.</text>
</comment>
<evidence type="ECO:0000256" key="1">
    <source>
        <dbReference type="SAM" id="Phobius"/>
    </source>
</evidence>
<keyword evidence="1" id="KW-1133">Transmembrane helix</keyword>
<name>A0A0J6S372_9HYPH</name>
<dbReference type="InterPro" id="IPR017850">
    <property type="entry name" value="Alkaline_phosphatase_core_sf"/>
</dbReference>
<feature type="transmembrane region" description="Helical" evidence="1">
    <location>
        <begin position="61"/>
        <end position="89"/>
    </location>
</feature>
<keyword evidence="1" id="KW-0812">Transmembrane</keyword>
<feature type="transmembrane region" description="Helical" evidence="1">
    <location>
        <begin position="31"/>
        <end position="54"/>
    </location>
</feature>
<dbReference type="OrthoDB" id="5363296at2"/>
<accession>A0A0J6S372</accession>
<protein>
    <recommendedName>
        <fullName evidence="2">Sulfatase N-terminal domain-containing protein</fullName>
    </recommendedName>
</protein>
<dbReference type="PATRIC" id="fig|270351.6.peg.4088"/>
<dbReference type="EMBL" id="LABX01000273">
    <property type="protein sequence ID" value="KMO28017.1"/>
    <property type="molecule type" value="Genomic_DNA"/>
</dbReference>
<feature type="transmembrane region" description="Helical" evidence="1">
    <location>
        <begin position="155"/>
        <end position="177"/>
    </location>
</feature>
<dbReference type="Pfam" id="PF00884">
    <property type="entry name" value="Sulfatase"/>
    <property type="match status" value="1"/>
</dbReference>
<dbReference type="SUPFAM" id="SSF53649">
    <property type="entry name" value="Alkaline phosphatase-like"/>
    <property type="match status" value="1"/>
</dbReference>
<gene>
    <name evidence="3" type="ORF">VP06_28880</name>
</gene>
<dbReference type="InterPro" id="IPR000917">
    <property type="entry name" value="Sulfatase_N"/>
</dbReference>
<dbReference type="RefSeq" id="WP_048467238.1">
    <property type="nucleotide sequence ID" value="NZ_LABX01000273.1"/>
</dbReference>